<gene>
    <name evidence="1" type="ORF">SAMN05421788_11129</name>
</gene>
<dbReference type="RefSeq" id="WP_076381891.1">
    <property type="nucleotide sequence ID" value="NZ_AP017422.1"/>
</dbReference>
<dbReference type="EMBL" id="FTOR01000011">
    <property type="protein sequence ID" value="SIT32111.1"/>
    <property type="molecule type" value="Genomic_DNA"/>
</dbReference>
<sequence>MKTTVLLTLLVILSVSCHITQKSVAGNWVSTFHEDTIHFKKDSTFHYNVYARSYHDSLPPVIDSIIRYHGTYIVSKNHVYFTFDNDKKAWTFQQSLQKWSILGRHKLMHPMHNFPSNKFQVFVKIK</sequence>
<dbReference type="Proteomes" id="UP000186917">
    <property type="component" value="Unassembled WGS sequence"/>
</dbReference>
<protein>
    <submittedName>
        <fullName evidence="1">Uncharacterized protein</fullName>
    </submittedName>
</protein>
<accession>A0A1N7RAH4</accession>
<dbReference type="PROSITE" id="PS51257">
    <property type="entry name" value="PROKAR_LIPOPROTEIN"/>
    <property type="match status" value="1"/>
</dbReference>
<name>A0A1N7RAH4_9BACT</name>
<dbReference type="STRING" id="477680.SAMN05421788_11129"/>
<proteinExistence type="predicted"/>
<evidence type="ECO:0000313" key="1">
    <source>
        <dbReference type="EMBL" id="SIT32111.1"/>
    </source>
</evidence>
<reference evidence="2" key="1">
    <citation type="submission" date="2017-01" db="EMBL/GenBank/DDBJ databases">
        <authorList>
            <person name="Varghese N."/>
            <person name="Submissions S."/>
        </authorList>
    </citation>
    <scope>NUCLEOTIDE SEQUENCE [LARGE SCALE GENOMIC DNA]</scope>
    <source>
        <strain evidence="2">DSM 21054</strain>
    </source>
</reference>
<keyword evidence="2" id="KW-1185">Reference proteome</keyword>
<dbReference type="AlphaFoldDB" id="A0A1N7RAH4"/>
<organism evidence="1 2">
    <name type="scientific">Filimonas lacunae</name>
    <dbReference type="NCBI Taxonomy" id="477680"/>
    <lineage>
        <taxon>Bacteria</taxon>
        <taxon>Pseudomonadati</taxon>
        <taxon>Bacteroidota</taxon>
        <taxon>Chitinophagia</taxon>
        <taxon>Chitinophagales</taxon>
        <taxon>Chitinophagaceae</taxon>
        <taxon>Filimonas</taxon>
    </lineage>
</organism>
<evidence type="ECO:0000313" key="2">
    <source>
        <dbReference type="Proteomes" id="UP000186917"/>
    </source>
</evidence>